<keyword evidence="3" id="KW-1185">Reference proteome</keyword>
<name>A0A7X3CTH7_9BACL</name>
<dbReference type="EMBL" id="WNZX01000015">
    <property type="protein sequence ID" value="MUG72457.1"/>
    <property type="molecule type" value="Genomic_DNA"/>
</dbReference>
<gene>
    <name evidence="2" type="ORF">GNP93_17455</name>
</gene>
<organism evidence="2 3">
    <name type="scientific">Paenibacillus validus</name>
    <dbReference type="NCBI Taxonomy" id="44253"/>
    <lineage>
        <taxon>Bacteria</taxon>
        <taxon>Bacillati</taxon>
        <taxon>Bacillota</taxon>
        <taxon>Bacilli</taxon>
        <taxon>Bacillales</taxon>
        <taxon>Paenibacillaceae</taxon>
        <taxon>Paenibacillus</taxon>
    </lineage>
</organism>
<accession>A0A7X3CTH7</accession>
<feature type="signal peptide" evidence="1">
    <location>
        <begin position="1"/>
        <end position="26"/>
    </location>
</feature>
<evidence type="ECO:0000313" key="3">
    <source>
        <dbReference type="Proteomes" id="UP000450917"/>
    </source>
</evidence>
<dbReference type="RefSeq" id="WP_155615199.1">
    <property type="nucleotide sequence ID" value="NZ_WNZX01000015.1"/>
</dbReference>
<evidence type="ECO:0000256" key="1">
    <source>
        <dbReference type="SAM" id="SignalP"/>
    </source>
</evidence>
<evidence type="ECO:0000313" key="2">
    <source>
        <dbReference type="EMBL" id="MUG72457.1"/>
    </source>
</evidence>
<proteinExistence type="predicted"/>
<comment type="caution">
    <text evidence="2">The sequence shown here is derived from an EMBL/GenBank/DDBJ whole genome shotgun (WGS) entry which is preliminary data.</text>
</comment>
<dbReference type="Proteomes" id="UP000450917">
    <property type="component" value="Unassembled WGS sequence"/>
</dbReference>
<keyword evidence="1" id="KW-0732">Signal</keyword>
<reference evidence="2 3" key="1">
    <citation type="submission" date="2019-11" db="EMBL/GenBank/DDBJ databases">
        <title>Draft genome sequences of five Paenibacillus species of dairy origin.</title>
        <authorList>
            <person name="Olajide A.M."/>
            <person name="Chen S."/>
            <person name="Lapointe G."/>
        </authorList>
    </citation>
    <scope>NUCLEOTIDE SEQUENCE [LARGE SCALE GENOMIC DNA]</scope>
    <source>
        <strain evidence="2 3">2CS3</strain>
    </source>
</reference>
<protein>
    <submittedName>
        <fullName evidence="2">Uncharacterized protein</fullName>
    </submittedName>
</protein>
<dbReference type="AlphaFoldDB" id="A0A7X3CTH7"/>
<sequence>MLNTFKKKLMLCMVLICTSTIYIANASSSDTTVTPGSVNDPVITKSYFDQQIKKKITEALANQTSSSGKAPDPSTQPAPSTTNLTIVELQQSQALYGGSGTEIIVRSGKVLVTSSDESGIADVTIGKDITNGAPVELNHLLIVPREGRGIKPDPKNKQDIFVMVRGSYSILNADGTKATP</sequence>
<feature type="chain" id="PRO_5031113217" evidence="1">
    <location>
        <begin position="27"/>
        <end position="180"/>
    </location>
</feature>